<proteinExistence type="predicted"/>
<keyword evidence="4" id="KW-1185">Reference proteome</keyword>
<keyword evidence="2" id="KW-1133">Transmembrane helix</keyword>
<evidence type="ECO:0000313" key="3">
    <source>
        <dbReference type="EMBL" id="KAK5907115.1"/>
    </source>
</evidence>
<sequence length="84" mass="8959">MFFPATNRLGAFSGIFVGYCVSLWLAVGSTLYPPSEETMGILPSYTGECELNVTLNSSTHQDQLSISTPLHPDDPGSVSPTGLH</sequence>
<gene>
    <name evidence="3" type="ORF">CesoFtcFv8_004997</name>
</gene>
<keyword evidence="2" id="KW-0812">Transmembrane</keyword>
<feature type="transmembrane region" description="Helical" evidence="2">
    <location>
        <begin position="12"/>
        <end position="32"/>
    </location>
</feature>
<evidence type="ECO:0000256" key="2">
    <source>
        <dbReference type="SAM" id="Phobius"/>
    </source>
</evidence>
<organism evidence="3 4">
    <name type="scientific">Champsocephalus esox</name>
    <name type="common">pike icefish</name>
    <dbReference type="NCBI Taxonomy" id="159716"/>
    <lineage>
        <taxon>Eukaryota</taxon>
        <taxon>Metazoa</taxon>
        <taxon>Chordata</taxon>
        <taxon>Craniata</taxon>
        <taxon>Vertebrata</taxon>
        <taxon>Euteleostomi</taxon>
        <taxon>Actinopterygii</taxon>
        <taxon>Neopterygii</taxon>
        <taxon>Teleostei</taxon>
        <taxon>Neoteleostei</taxon>
        <taxon>Acanthomorphata</taxon>
        <taxon>Eupercaria</taxon>
        <taxon>Perciformes</taxon>
        <taxon>Notothenioidei</taxon>
        <taxon>Channichthyidae</taxon>
        <taxon>Champsocephalus</taxon>
    </lineage>
</organism>
<dbReference type="EMBL" id="JAULUE010002049">
    <property type="protein sequence ID" value="KAK5907115.1"/>
    <property type="molecule type" value="Genomic_DNA"/>
</dbReference>
<keyword evidence="2" id="KW-0472">Membrane</keyword>
<evidence type="ECO:0000256" key="1">
    <source>
        <dbReference type="SAM" id="MobiDB-lite"/>
    </source>
</evidence>
<dbReference type="Proteomes" id="UP001335648">
    <property type="component" value="Unassembled WGS sequence"/>
</dbReference>
<comment type="caution">
    <text evidence="3">The sequence shown here is derived from an EMBL/GenBank/DDBJ whole genome shotgun (WGS) entry which is preliminary data.</text>
</comment>
<protein>
    <submittedName>
        <fullName evidence="3">Uncharacterized protein</fullName>
    </submittedName>
</protein>
<accession>A0AAN8CP89</accession>
<name>A0AAN8CP89_9TELE</name>
<feature type="region of interest" description="Disordered" evidence="1">
    <location>
        <begin position="60"/>
        <end position="84"/>
    </location>
</feature>
<reference evidence="3 4" key="1">
    <citation type="journal article" date="2023" name="Mol. Biol. Evol.">
        <title>Genomics of Secondarily Temperate Adaptation in the Only Non-Antarctic Icefish.</title>
        <authorList>
            <person name="Rivera-Colon A.G."/>
            <person name="Rayamajhi N."/>
            <person name="Minhas B.F."/>
            <person name="Madrigal G."/>
            <person name="Bilyk K.T."/>
            <person name="Yoon V."/>
            <person name="Hune M."/>
            <person name="Gregory S."/>
            <person name="Cheng C.H.C."/>
            <person name="Catchen J.M."/>
        </authorList>
    </citation>
    <scope>NUCLEOTIDE SEQUENCE [LARGE SCALE GENOMIC DNA]</scope>
    <source>
        <strain evidence="3">JC2023a</strain>
    </source>
</reference>
<evidence type="ECO:0000313" key="4">
    <source>
        <dbReference type="Proteomes" id="UP001335648"/>
    </source>
</evidence>
<dbReference type="AlphaFoldDB" id="A0AAN8CP89"/>